<dbReference type="AlphaFoldDB" id="A0A1D7YJV1"/>
<feature type="compositionally biased region" description="Gly residues" evidence="1">
    <location>
        <begin position="91"/>
        <end position="100"/>
    </location>
</feature>
<reference evidence="3" key="1">
    <citation type="submission" date="2016-09" db="EMBL/GenBank/DDBJ databases">
        <title>Streptomyces puniciscabiei strain:TW1S1 Genome sequencing and assembly.</title>
        <authorList>
            <person name="Kim M.-K."/>
            <person name="Kim S.B."/>
        </authorList>
    </citation>
    <scope>NUCLEOTIDE SEQUENCE [LARGE SCALE GENOMIC DNA]</scope>
    <source>
        <strain evidence="3">TW1S1</strain>
    </source>
</reference>
<feature type="region of interest" description="Disordered" evidence="1">
    <location>
        <begin position="83"/>
        <end position="197"/>
    </location>
</feature>
<feature type="compositionally biased region" description="Low complexity" evidence="1">
    <location>
        <begin position="155"/>
        <end position="171"/>
    </location>
</feature>
<evidence type="ECO:0000313" key="3">
    <source>
        <dbReference type="Proteomes" id="UP000094960"/>
    </source>
</evidence>
<dbReference type="KEGG" id="spun:BFF78_36745"/>
<dbReference type="Proteomes" id="UP000094960">
    <property type="component" value="Chromosome"/>
</dbReference>
<protein>
    <submittedName>
        <fullName evidence="2">Uncharacterized protein</fullName>
    </submittedName>
</protein>
<name>A0A1D7YJV1_9ACTN</name>
<accession>A0A1D7YJV1</accession>
<evidence type="ECO:0000256" key="1">
    <source>
        <dbReference type="SAM" id="MobiDB-lite"/>
    </source>
</evidence>
<proteinExistence type="predicted"/>
<dbReference type="EMBL" id="CP017248">
    <property type="protein sequence ID" value="AOR35875.1"/>
    <property type="molecule type" value="Genomic_DNA"/>
</dbReference>
<keyword evidence="3" id="KW-1185">Reference proteome</keyword>
<organism evidence="2 3">
    <name type="scientific">Streptomyces fodineus</name>
    <dbReference type="NCBI Taxonomy" id="1904616"/>
    <lineage>
        <taxon>Bacteria</taxon>
        <taxon>Bacillati</taxon>
        <taxon>Actinomycetota</taxon>
        <taxon>Actinomycetes</taxon>
        <taxon>Kitasatosporales</taxon>
        <taxon>Streptomycetaceae</taxon>
        <taxon>Streptomyces</taxon>
    </lineage>
</organism>
<feature type="compositionally biased region" description="Gly residues" evidence="1">
    <location>
        <begin position="115"/>
        <end position="124"/>
    </location>
</feature>
<dbReference type="RefSeq" id="WP_069782390.1">
    <property type="nucleotide sequence ID" value="NZ_CP017248.1"/>
</dbReference>
<sequence>MAEQKSSSALTAPLRGAASVLRRVPGAGMVSRAAEETLDKVGAVSPRGRRIAVYAGAGMLGAAGVVEWPVALTGAAVAWLTQPRPAHPADGGNGGAGQGHEGAHDLGTAALRSGHGAGSRGTGGTQEAASAKARTKPGGARGHEASAGGTEAPPGSRTSGRTRSAGSTGTTHGADTPAGKPSAGPLGPTARPDRTTL</sequence>
<gene>
    <name evidence="2" type="ORF">BFF78_36745</name>
</gene>
<evidence type="ECO:0000313" key="2">
    <source>
        <dbReference type="EMBL" id="AOR35875.1"/>
    </source>
</evidence>